<evidence type="ECO:0000313" key="6">
    <source>
        <dbReference type="Proteomes" id="UP000193920"/>
    </source>
</evidence>
<organism evidence="4 6">
    <name type="scientific">Neocallimastix californiae</name>
    <dbReference type="NCBI Taxonomy" id="1754190"/>
    <lineage>
        <taxon>Eukaryota</taxon>
        <taxon>Fungi</taxon>
        <taxon>Fungi incertae sedis</taxon>
        <taxon>Chytridiomycota</taxon>
        <taxon>Chytridiomycota incertae sedis</taxon>
        <taxon>Neocallimastigomycetes</taxon>
        <taxon>Neocallimastigales</taxon>
        <taxon>Neocallimastigaceae</taxon>
        <taxon>Neocallimastix</taxon>
    </lineage>
</organism>
<name>A0A1Y2DW09_9FUNG</name>
<dbReference type="InterPro" id="IPR029058">
    <property type="entry name" value="AB_hydrolase_fold"/>
</dbReference>
<comment type="caution">
    <text evidence="4">The sequence shown here is derived from an EMBL/GenBank/DDBJ whole genome shotgun (WGS) entry which is preliminary data.</text>
</comment>
<dbReference type="Pfam" id="PF20434">
    <property type="entry name" value="BD-FAE"/>
    <property type="match status" value="1"/>
</dbReference>
<keyword evidence="1 4" id="KW-0378">Hydrolase</keyword>
<dbReference type="STRING" id="1754190.A0A1Y2DW09"/>
<protein>
    <submittedName>
        <fullName evidence="4">Alpha/beta-hydrolase</fullName>
    </submittedName>
</protein>
<dbReference type="PANTHER" id="PTHR48081:SF33">
    <property type="entry name" value="KYNURENINE FORMAMIDASE"/>
    <property type="match status" value="1"/>
</dbReference>
<keyword evidence="2" id="KW-0732">Signal</keyword>
<feature type="signal peptide" evidence="2">
    <location>
        <begin position="1"/>
        <end position="23"/>
    </location>
</feature>
<feature type="domain" description="BD-FAE-like" evidence="3">
    <location>
        <begin position="45"/>
        <end position="154"/>
    </location>
</feature>
<evidence type="ECO:0000313" key="4">
    <source>
        <dbReference type="EMBL" id="ORY62825.1"/>
    </source>
</evidence>
<evidence type="ECO:0000313" key="5">
    <source>
        <dbReference type="EMBL" id="ORY62827.1"/>
    </source>
</evidence>
<proteinExistence type="predicted"/>
<accession>A0A1Y2DW09</accession>
<dbReference type="InterPro" id="IPR049492">
    <property type="entry name" value="BD-FAE-like_dom"/>
</dbReference>
<dbReference type="Gene3D" id="3.40.50.1820">
    <property type="entry name" value="alpha/beta hydrolase"/>
    <property type="match status" value="1"/>
</dbReference>
<evidence type="ECO:0000256" key="2">
    <source>
        <dbReference type="SAM" id="SignalP"/>
    </source>
</evidence>
<evidence type="ECO:0000259" key="3">
    <source>
        <dbReference type="Pfam" id="PF20434"/>
    </source>
</evidence>
<dbReference type="PANTHER" id="PTHR48081">
    <property type="entry name" value="AB HYDROLASE SUPERFAMILY PROTEIN C4A8.06C"/>
    <property type="match status" value="1"/>
</dbReference>
<dbReference type="GO" id="GO:0016787">
    <property type="term" value="F:hydrolase activity"/>
    <property type="evidence" value="ECO:0007669"/>
    <property type="project" value="UniProtKB-KW"/>
</dbReference>
<dbReference type="EMBL" id="MCOG01000057">
    <property type="protein sequence ID" value="ORY62825.1"/>
    <property type="molecule type" value="Genomic_DNA"/>
</dbReference>
<dbReference type="SUPFAM" id="SSF53474">
    <property type="entry name" value="alpha/beta-Hydrolases"/>
    <property type="match status" value="1"/>
</dbReference>
<dbReference type="OrthoDB" id="6495301at2759"/>
<dbReference type="AlphaFoldDB" id="A0A1Y2DW09"/>
<evidence type="ECO:0000256" key="1">
    <source>
        <dbReference type="ARBA" id="ARBA00022801"/>
    </source>
</evidence>
<dbReference type="Proteomes" id="UP000193920">
    <property type="component" value="Unassembled WGS sequence"/>
</dbReference>
<sequence>MKSLNLISIIALFITIFAVSVEARCKVINPELTKDTLAYSENGDLDVYYDKAAVSKRRPVVVYVHGGGWCEGSKDKESFMGKFFQKKGYVAVLINYRLYPETENMDDMVEDIYDALQWTVENIGKYGGNAKKISLMGHSAGAHLATLTTVKAALKMKVNERILKPVNLKNLVSLNGRHKLDEGDELLAGIEQLRQLGNIPGLSFLALYGEAREHLLVGKSGFDQSKILKDYKDKSVKTLGAKKYTFIECDEDTVDPLGLSEPMIEQLGRVVKEVIVDHKVYHGGHSYVLDGIQNGDAEIEQEVLKMIN</sequence>
<dbReference type="EMBL" id="MCOG01000057">
    <property type="protein sequence ID" value="ORY62827.1"/>
    <property type="molecule type" value="Genomic_DNA"/>
</dbReference>
<reference evidence="4 6" key="1">
    <citation type="submission" date="2016-08" db="EMBL/GenBank/DDBJ databases">
        <title>A Parts List for Fungal Cellulosomes Revealed by Comparative Genomics.</title>
        <authorList>
            <consortium name="DOE Joint Genome Institute"/>
            <person name="Haitjema C.H."/>
            <person name="Gilmore S.P."/>
            <person name="Henske J.K."/>
            <person name="Solomon K.V."/>
            <person name="De Groot R."/>
            <person name="Kuo A."/>
            <person name="Mondo S.J."/>
            <person name="Salamov A.A."/>
            <person name="Labutti K."/>
            <person name="Zhao Z."/>
            <person name="Chiniquy J."/>
            <person name="Barry K."/>
            <person name="Brewer H.M."/>
            <person name="Purvine S.O."/>
            <person name="Wright A.T."/>
            <person name="Boxma B."/>
            <person name="Van Alen T."/>
            <person name="Hackstein J.H."/>
            <person name="Baker S.E."/>
            <person name="Grigoriev I.V."/>
            <person name="O'Malley M.A."/>
        </authorList>
    </citation>
    <scope>NUCLEOTIDE SEQUENCE [LARGE SCALE GENOMIC DNA]</scope>
    <source>
        <strain evidence="4 6">G1</strain>
    </source>
</reference>
<feature type="chain" id="PRO_5011907695" evidence="2">
    <location>
        <begin position="24"/>
        <end position="308"/>
    </location>
</feature>
<keyword evidence="6" id="KW-1185">Reference proteome</keyword>
<dbReference type="InterPro" id="IPR050300">
    <property type="entry name" value="GDXG_lipolytic_enzyme"/>
</dbReference>
<gene>
    <name evidence="4" type="ORF">LY90DRAFT_668364</name>
    <name evidence="5" type="ORF">LY90DRAFT_668365</name>
</gene>